<sequence length="173" mass="19636">MDDGTAETPAQTKARLVAESELKYARRATVLDHIIKLKVEAGEDDIDVWKWLQGVVQRLGEHGMSSEESVIENEVEQVFCVKRMDWHCGIKHELDFLDLQRLVDVDVFAPQGSRPMKRIHTSGNPATSRDAVKDLPRAFYNRAWITSLTQCQLEGLDIPEESFSWLQVAVAMV</sequence>
<evidence type="ECO:0000313" key="2">
    <source>
        <dbReference type="Proteomes" id="UP000683000"/>
    </source>
</evidence>
<keyword evidence="2" id="KW-1185">Reference proteome</keyword>
<reference evidence="1" key="1">
    <citation type="submission" date="2021-03" db="EMBL/GenBank/DDBJ databases">
        <title>Evolutionary innovations through gain and loss of genes in the ectomycorrhizal Boletales.</title>
        <authorList>
            <person name="Wu G."/>
            <person name="Miyauchi S."/>
            <person name="Morin E."/>
            <person name="Yang Z.-L."/>
            <person name="Xu J."/>
            <person name="Martin F.M."/>
        </authorList>
    </citation>
    <scope>NUCLEOTIDE SEQUENCE</scope>
    <source>
        <strain evidence="1">BR01</strain>
    </source>
</reference>
<dbReference type="EMBL" id="JAGFBS010000071">
    <property type="protein sequence ID" value="KAG6369651.1"/>
    <property type="molecule type" value="Genomic_DNA"/>
</dbReference>
<evidence type="ECO:0000313" key="1">
    <source>
        <dbReference type="EMBL" id="KAG6369651.1"/>
    </source>
</evidence>
<dbReference type="Proteomes" id="UP000683000">
    <property type="component" value="Unassembled WGS sequence"/>
</dbReference>
<dbReference type="OrthoDB" id="3269403at2759"/>
<proteinExistence type="predicted"/>
<protein>
    <submittedName>
        <fullName evidence="1">Uncharacterized protein</fullName>
    </submittedName>
</protein>
<dbReference type="AlphaFoldDB" id="A0A8I3A390"/>
<organism evidence="1 2">
    <name type="scientific">Boletus reticuloceps</name>
    <dbReference type="NCBI Taxonomy" id="495285"/>
    <lineage>
        <taxon>Eukaryota</taxon>
        <taxon>Fungi</taxon>
        <taxon>Dikarya</taxon>
        <taxon>Basidiomycota</taxon>
        <taxon>Agaricomycotina</taxon>
        <taxon>Agaricomycetes</taxon>
        <taxon>Agaricomycetidae</taxon>
        <taxon>Boletales</taxon>
        <taxon>Boletineae</taxon>
        <taxon>Boletaceae</taxon>
        <taxon>Boletoideae</taxon>
        <taxon>Boletus</taxon>
    </lineage>
</organism>
<name>A0A8I3A390_9AGAM</name>
<accession>A0A8I3A390</accession>
<comment type="caution">
    <text evidence="1">The sequence shown here is derived from an EMBL/GenBank/DDBJ whole genome shotgun (WGS) entry which is preliminary data.</text>
</comment>
<gene>
    <name evidence="1" type="ORF">JVT61DRAFT_14149</name>
</gene>